<dbReference type="STRING" id="357750.A0A2S6CMD1"/>
<dbReference type="OrthoDB" id="433474at2759"/>
<comment type="caution">
    <text evidence="2">The sequence shown here is derived from an EMBL/GenBank/DDBJ whole genome shotgun (WGS) entry which is preliminary data.</text>
</comment>
<dbReference type="GO" id="GO:0016787">
    <property type="term" value="F:hydrolase activity"/>
    <property type="evidence" value="ECO:0007669"/>
    <property type="project" value="InterPro"/>
</dbReference>
<evidence type="ECO:0000313" key="3">
    <source>
        <dbReference type="Proteomes" id="UP000237631"/>
    </source>
</evidence>
<dbReference type="Gene3D" id="3.40.50.1820">
    <property type="entry name" value="alpha/beta hydrolase"/>
    <property type="match status" value="1"/>
</dbReference>
<dbReference type="Proteomes" id="UP000237631">
    <property type="component" value="Unassembled WGS sequence"/>
</dbReference>
<dbReference type="EMBL" id="PNEN01000194">
    <property type="protein sequence ID" value="PPJ60887.1"/>
    <property type="molecule type" value="Genomic_DNA"/>
</dbReference>
<dbReference type="InterPro" id="IPR013094">
    <property type="entry name" value="AB_hydrolase_3"/>
</dbReference>
<sequence length="126" mass="13828">MLDDRNNRPIAGIEELVTWNTDDNITGWNALLGDRAGSPDLEAVSEYAAPARAGNVAGTPPTYIDCGQLDIFIFESMKFASRLVEAMVPIEFHVYPGMPHSYQAYAPNVKFSKMHLQNVLNAIGSV</sequence>
<gene>
    <name evidence="2" type="ORF">CBER1_11211</name>
</gene>
<evidence type="ECO:0000313" key="2">
    <source>
        <dbReference type="EMBL" id="PPJ60887.1"/>
    </source>
</evidence>
<dbReference type="InterPro" id="IPR029058">
    <property type="entry name" value="AB_hydrolase_fold"/>
</dbReference>
<keyword evidence="3" id="KW-1185">Reference proteome</keyword>
<reference evidence="3" key="1">
    <citation type="journal article" date="2017" name="bioRxiv">
        <title>Conservation of a gene cluster reveals novel cercosporin biosynthetic mechanisms and extends production to the genus Colletotrichum.</title>
        <authorList>
            <person name="de Jonge R."/>
            <person name="Ebert M.K."/>
            <person name="Huitt-Roehl C.R."/>
            <person name="Pal P."/>
            <person name="Suttle J.C."/>
            <person name="Spanner R.E."/>
            <person name="Neubauer J.D."/>
            <person name="Jurick W.M.II."/>
            <person name="Stott K.A."/>
            <person name="Secor G.A."/>
            <person name="Thomma B.P.H.J."/>
            <person name="Van de Peer Y."/>
            <person name="Townsend C.A."/>
            <person name="Bolton M.D."/>
        </authorList>
    </citation>
    <scope>NUCLEOTIDE SEQUENCE [LARGE SCALE GENOMIC DNA]</scope>
    <source>
        <strain evidence="3">CBS538.71</strain>
    </source>
</reference>
<proteinExistence type="predicted"/>
<organism evidence="2 3">
    <name type="scientific">Cercospora berteroae</name>
    <dbReference type="NCBI Taxonomy" id="357750"/>
    <lineage>
        <taxon>Eukaryota</taxon>
        <taxon>Fungi</taxon>
        <taxon>Dikarya</taxon>
        <taxon>Ascomycota</taxon>
        <taxon>Pezizomycotina</taxon>
        <taxon>Dothideomycetes</taxon>
        <taxon>Dothideomycetidae</taxon>
        <taxon>Mycosphaerellales</taxon>
        <taxon>Mycosphaerellaceae</taxon>
        <taxon>Cercospora</taxon>
    </lineage>
</organism>
<dbReference type="SUPFAM" id="SSF53474">
    <property type="entry name" value="alpha/beta-Hydrolases"/>
    <property type="match status" value="1"/>
</dbReference>
<protein>
    <recommendedName>
        <fullName evidence="1">Alpha/beta hydrolase fold-3 domain-containing protein</fullName>
    </recommendedName>
</protein>
<feature type="domain" description="Alpha/beta hydrolase fold-3" evidence="1">
    <location>
        <begin position="19"/>
        <end position="103"/>
    </location>
</feature>
<name>A0A2S6CMD1_9PEZI</name>
<dbReference type="AlphaFoldDB" id="A0A2S6CMD1"/>
<dbReference type="Pfam" id="PF07859">
    <property type="entry name" value="Abhydrolase_3"/>
    <property type="match status" value="1"/>
</dbReference>
<evidence type="ECO:0000259" key="1">
    <source>
        <dbReference type="Pfam" id="PF07859"/>
    </source>
</evidence>
<accession>A0A2S6CMD1</accession>